<gene>
    <name evidence="5" type="ORF">ACFSYJ_18785</name>
</gene>
<dbReference type="Gene3D" id="1.20.120.530">
    <property type="entry name" value="GntR ligand-binding domain-like"/>
    <property type="match status" value="1"/>
</dbReference>
<dbReference type="PROSITE" id="PS50949">
    <property type="entry name" value="HTH_GNTR"/>
    <property type="match status" value="1"/>
</dbReference>
<name>A0ABW5GII3_9PSEU</name>
<dbReference type="RefSeq" id="WP_345394001.1">
    <property type="nucleotide sequence ID" value="NZ_BAABHG010000006.1"/>
</dbReference>
<dbReference type="PANTHER" id="PTHR43537">
    <property type="entry name" value="TRANSCRIPTIONAL REGULATOR, GNTR FAMILY"/>
    <property type="match status" value="1"/>
</dbReference>
<dbReference type="SUPFAM" id="SSF48008">
    <property type="entry name" value="GntR ligand-binding domain-like"/>
    <property type="match status" value="1"/>
</dbReference>
<protein>
    <submittedName>
        <fullName evidence="5">GntR family transcriptional regulator</fullName>
    </submittedName>
</protein>
<evidence type="ECO:0000313" key="6">
    <source>
        <dbReference type="Proteomes" id="UP001597419"/>
    </source>
</evidence>
<dbReference type="CDD" id="cd07377">
    <property type="entry name" value="WHTH_GntR"/>
    <property type="match status" value="1"/>
</dbReference>
<keyword evidence="3" id="KW-0804">Transcription</keyword>
<keyword evidence="6" id="KW-1185">Reference proteome</keyword>
<evidence type="ECO:0000256" key="1">
    <source>
        <dbReference type="ARBA" id="ARBA00023015"/>
    </source>
</evidence>
<dbReference type="InterPro" id="IPR011711">
    <property type="entry name" value="GntR_C"/>
</dbReference>
<dbReference type="SUPFAM" id="SSF46785">
    <property type="entry name" value="Winged helix' DNA-binding domain"/>
    <property type="match status" value="1"/>
</dbReference>
<evidence type="ECO:0000256" key="2">
    <source>
        <dbReference type="ARBA" id="ARBA00023125"/>
    </source>
</evidence>
<dbReference type="InterPro" id="IPR036388">
    <property type="entry name" value="WH-like_DNA-bd_sf"/>
</dbReference>
<accession>A0ABW5GII3</accession>
<sequence length="242" mass="27235">MTIEDGGSRDLAADRSLLDRTSTAERVADVLRTRIAEGYFLPGARLSEPDIGTALGVSRNTLREAFRLLTHERLLSHELNRGVFVRELTEADVIDLYRVRKLIECSAVRRITEKPPTFARLARTVADGDVARDNGRWQDLGTANIRFHAELAEISGSERIKELMEGVCAELRLAFHMMADPRRFYEPYLKRNHQILDRVEAGDGAGAEALLEEYLDDAEQQLVGAFRERAARAAAEAERTKQ</sequence>
<keyword evidence="2" id="KW-0238">DNA-binding</keyword>
<dbReference type="InterPro" id="IPR036390">
    <property type="entry name" value="WH_DNA-bd_sf"/>
</dbReference>
<evidence type="ECO:0000313" key="5">
    <source>
        <dbReference type="EMBL" id="MFD2460658.1"/>
    </source>
</evidence>
<feature type="domain" description="HTH gntR-type" evidence="4">
    <location>
        <begin position="21"/>
        <end position="88"/>
    </location>
</feature>
<dbReference type="Gene3D" id="1.10.10.10">
    <property type="entry name" value="Winged helix-like DNA-binding domain superfamily/Winged helix DNA-binding domain"/>
    <property type="match status" value="1"/>
</dbReference>
<comment type="caution">
    <text evidence="5">The sequence shown here is derived from an EMBL/GenBank/DDBJ whole genome shotgun (WGS) entry which is preliminary data.</text>
</comment>
<dbReference type="Pfam" id="PF07729">
    <property type="entry name" value="FCD"/>
    <property type="match status" value="1"/>
</dbReference>
<dbReference type="PANTHER" id="PTHR43537:SF45">
    <property type="entry name" value="GNTR FAMILY REGULATORY PROTEIN"/>
    <property type="match status" value="1"/>
</dbReference>
<dbReference type="Proteomes" id="UP001597419">
    <property type="component" value="Unassembled WGS sequence"/>
</dbReference>
<evidence type="ECO:0000259" key="4">
    <source>
        <dbReference type="PROSITE" id="PS50949"/>
    </source>
</evidence>
<proteinExistence type="predicted"/>
<dbReference type="SMART" id="SM00345">
    <property type="entry name" value="HTH_GNTR"/>
    <property type="match status" value="1"/>
</dbReference>
<reference evidence="6" key="1">
    <citation type="journal article" date="2019" name="Int. J. Syst. Evol. Microbiol.">
        <title>The Global Catalogue of Microorganisms (GCM) 10K type strain sequencing project: providing services to taxonomists for standard genome sequencing and annotation.</title>
        <authorList>
            <consortium name="The Broad Institute Genomics Platform"/>
            <consortium name="The Broad Institute Genome Sequencing Center for Infectious Disease"/>
            <person name="Wu L."/>
            <person name="Ma J."/>
        </authorList>
    </citation>
    <scope>NUCLEOTIDE SEQUENCE [LARGE SCALE GENOMIC DNA]</scope>
    <source>
        <strain evidence="6">CGMCC 4.7643</strain>
    </source>
</reference>
<keyword evidence="1" id="KW-0805">Transcription regulation</keyword>
<dbReference type="InterPro" id="IPR000524">
    <property type="entry name" value="Tscrpt_reg_HTH_GntR"/>
</dbReference>
<dbReference type="Pfam" id="PF00392">
    <property type="entry name" value="GntR"/>
    <property type="match status" value="1"/>
</dbReference>
<organism evidence="5 6">
    <name type="scientific">Amycolatopsis samaneae</name>
    <dbReference type="NCBI Taxonomy" id="664691"/>
    <lineage>
        <taxon>Bacteria</taxon>
        <taxon>Bacillati</taxon>
        <taxon>Actinomycetota</taxon>
        <taxon>Actinomycetes</taxon>
        <taxon>Pseudonocardiales</taxon>
        <taxon>Pseudonocardiaceae</taxon>
        <taxon>Amycolatopsis</taxon>
    </lineage>
</organism>
<evidence type="ECO:0000256" key="3">
    <source>
        <dbReference type="ARBA" id="ARBA00023163"/>
    </source>
</evidence>
<dbReference type="SMART" id="SM00895">
    <property type="entry name" value="FCD"/>
    <property type="match status" value="1"/>
</dbReference>
<dbReference type="EMBL" id="JBHUKU010000009">
    <property type="protein sequence ID" value="MFD2460658.1"/>
    <property type="molecule type" value="Genomic_DNA"/>
</dbReference>
<dbReference type="InterPro" id="IPR008920">
    <property type="entry name" value="TF_FadR/GntR_C"/>
</dbReference>